<feature type="transmembrane region" description="Helical" evidence="1">
    <location>
        <begin position="120"/>
        <end position="139"/>
    </location>
</feature>
<reference evidence="2 3" key="1">
    <citation type="submission" date="2007-03" db="EMBL/GenBank/DDBJ databases">
        <authorList>
            <person name="Stal L."/>
            <person name="Ferriera S."/>
            <person name="Johnson J."/>
            <person name="Kravitz S."/>
            <person name="Beeson K."/>
            <person name="Sutton G."/>
            <person name="Rogers Y.-H."/>
            <person name="Friedman R."/>
            <person name="Frazier M."/>
            <person name="Venter J.C."/>
        </authorList>
    </citation>
    <scope>NUCLEOTIDE SEQUENCE [LARGE SCALE GENOMIC DNA]</scope>
    <source>
        <strain evidence="2 3">CCY0110</strain>
    </source>
</reference>
<feature type="transmembrane region" description="Helical" evidence="1">
    <location>
        <begin position="78"/>
        <end position="99"/>
    </location>
</feature>
<dbReference type="OrthoDB" id="517164at2"/>
<gene>
    <name evidence="2" type="ORF">CY0110_27914</name>
</gene>
<keyword evidence="1" id="KW-0472">Membrane</keyword>
<dbReference type="eggNOG" id="ENOG502ZC57">
    <property type="taxonomic scope" value="Bacteria"/>
</dbReference>
<organism evidence="2 3">
    <name type="scientific">Crocosphaera chwakensis CCY0110</name>
    <dbReference type="NCBI Taxonomy" id="391612"/>
    <lineage>
        <taxon>Bacteria</taxon>
        <taxon>Bacillati</taxon>
        <taxon>Cyanobacteriota</taxon>
        <taxon>Cyanophyceae</taxon>
        <taxon>Oscillatoriophycideae</taxon>
        <taxon>Chroococcales</taxon>
        <taxon>Aphanothecaceae</taxon>
        <taxon>Crocosphaera</taxon>
        <taxon>Crocosphaera chwakensis</taxon>
    </lineage>
</organism>
<dbReference type="EMBL" id="AAXW01000068">
    <property type="protein sequence ID" value="EAZ88754.1"/>
    <property type="molecule type" value="Genomic_DNA"/>
</dbReference>
<comment type="caution">
    <text evidence="2">The sequence shown here is derived from an EMBL/GenBank/DDBJ whole genome shotgun (WGS) entry which is preliminary data.</text>
</comment>
<dbReference type="InterPro" id="IPR021515">
    <property type="entry name" value="DUF3177"/>
</dbReference>
<dbReference type="Pfam" id="PF11375">
    <property type="entry name" value="DUF3177"/>
    <property type="match status" value="1"/>
</dbReference>
<protein>
    <submittedName>
        <fullName evidence="2">Uncharacterized protein</fullName>
    </submittedName>
</protein>
<feature type="transmembrane region" description="Helical" evidence="1">
    <location>
        <begin position="14"/>
        <end position="34"/>
    </location>
</feature>
<dbReference type="RefSeq" id="WP_008278163.1">
    <property type="nucleotide sequence ID" value="NZ_AAXW01000068.1"/>
</dbReference>
<dbReference type="AlphaFoldDB" id="A3IXQ3"/>
<accession>A3IXQ3</accession>
<dbReference type="Proteomes" id="UP000003781">
    <property type="component" value="Unassembled WGS sequence"/>
</dbReference>
<sequence length="209" mass="23687">MEDLWFQPFIWTDYRLAVLFTVILPLLLTIWALTKQVDAIGRLLIIYWRVASLLLITVYLLAPGWVGENTPFEALCAQIGFITALASRILIPVALWFWVDLNDEIKDLPGSFLKLMVTSWRWAVTVYCSIGAIVQVPFLSCAMSRSTLETPFCQAWIQAPVGYWSIIHGDATPGFMGFMGLLGLSIYVLYLAYFLFIRLGKQGRSALEH</sequence>
<evidence type="ECO:0000313" key="3">
    <source>
        <dbReference type="Proteomes" id="UP000003781"/>
    </source>
</evidence>
<evidence type="ECO:0000313" key="2">
    <source>
        <dbReference type="EMBL" id="EAZ88754.1"/>
    </source>
</evidence>
<keyword evidence="1" id="KW-0812">Transmembrane</keyword>
<proteinExistence type="predicted"/>
<keyword evidence="1" id="KW-1133">Transmembrane helix</keyword>
<evidence type="ECO:0000256" key="1">
    <source>
        <dbReference type="SAM" id="Phobius"/>
    </source>
</evidence>
<keyword evidence="3" id="KW-1185">Reference proteome</keyword>
<feature type="transmembrane region" description="Helical" evidence="1">
    <location>
        <begin position="175"/>
        <end position="196"/>
    </location>
</feature>
<name>A3IXQ3_9CHRO</name>
<feature type="transmembrane region" description="Helical" evidence="1">
    <location>
        <begin position="46"/>
        <end position="66"/>
    </location>
</feature>